<protein>
    <submittedName>
        <fullName evidence="2">Uncharacterized protein</fullName>
    </submittedName>
</protein>
<proteinExistence type="predicted"/>
<sequence>MQPSTILFPVALAMVGTSVAKNCKPGLKYCDSSLLKTGNYEKTVQNAMRASGVNLDNRSKVLFQCLEHNGAIDLYAVCPNACQQLDEDADGYEWGDDYC</sequence>
<dbReference type="Proteomes" id="UP000226031">
    <property type="component" value="Unassembled WGS sequence"/>
</dbReference>
<accession>A0A2B7ZQY0</accession>
<organism evidence="2 3">
    <name type="scientific">[Emmonsia] crescens</name>
    <dbReference type="NCBI Taxonomy" id="73230"/>
    <lineage>
        <taxon>Eukaryota</taxon>
        <taxon>Fungi</taxon>
        <taxon>Dikarya</taxon>
        <taxon>Ascomycota</taxon>
        <taxon>Pezizomycotina</taxon>
        <taxon>Eurotiomycetes</taxon>
        <taxon>Eurotiomycetidae</taxon>
        <taxon>Onygenales</taxon>
        <taxon>Ajellomycetaceae</taxon>
        <taxon>Emergomyces</taxon>
    </lineage>
</organism>
<feature type="signal peptide" evidence="1">
    <location>
        <begin position="1"/>
        <end position="20"/>
    </location>
</feature>
<dbReference type="EMBL" id="PDND01000026">
    <property type="protein sequence ID" value="PGH35177.1"/>
    <property type="molecule type" value="Genomic_DNA"/>
</dbReference>
<evidence type="ECO:0000256" key="1">
    <source>
        <dbReference type="SAM" id="SignalP"/>
    </source>
</evidence>
<keyword evidence="3" id="KW-1185">Reference proteome</keyword>
<feature type="chain" id="PRO_5012586600" evidence="1">
    <location>
        <begin position="21"/>
        <end position="99"/>
    </location>
</feature>
<gene>
    <name evidence="2" type="ORF">GX50_01989</name>
</gene>
<keyword evidence="1" id="KW-0732">Signal</keyword>
<evidence type="ECO:0000313" key="2">
    <source>
        <dbReference type="EMBL" id="PGH35177.1"/>
    </source>
</evidence>
<dbReference type="AlphaFoldDB" id="A0A2B7ZQY0"/>
<name>A0A2B7ZQY0_9EURO</name>
<comment type="caution">
    <text evidence="2">The sequence shown here is derived from an EMBL/GenBank/DDBJ whole genome shotgun (WGS) entry which is preliminary data.</text>
</comment>
<evidence type="ECO:0000313" key="3">
    <source>
        <dbReference type="Proteomes" id="UP000226031"/>
    </source>
</evidence>
<reference evidence="2 3" key="1">
    <citation type="submission" date="2017-10" db="EMBL/GenBank/DDBJ databases">
        <title>Comparative genomics in systemic dimorphic fungi from Ajellomycetaceae.</title>
        <authorList>
            <person name="Munoz J.F."/>
            <person name="Mcewen J.G."/>
            <person name="Clay O.K."/>
            <person name="Cuomo C.A."/>
        </authorList>
    </citation>
    <scope>NUCLEOTIDE SEQUENCE [LARGE SCALE GENOMIC DNA]</scope>
    <source>
        <strain evidence="2 3">UAMH4076</strain>
    </source>
</reference>